<dbReference type="EMBL" id="LR796233">
    <property type="protein sequence ID" value="CAB4128474.1"/>
    <property type="molecule type" value="Genomic_DNA"/>
</dbReference>
<organism evidence="1">
    <name type="scientific">uncultured Caudovirales phage</name>
    <dbReference type="NCBI Taxonomy" id="2100421"/>
    <lineage>
        <taxon>Viruses</taxon>
        <taxon>Duplodnaviria</taxon>
        <taxon>Heunggongvirae</taxon>
        <taxon>Uroviricota</taxon>
        <taxon>Caudoviricetes</taxon>
        <taxon>Peduoviridae</taxon>
        <taxon>Maltschvirus</taxon>
        <taxon>Maltschvirus maltsch</taxon>
    </lineage>
</organism>
<evidence type="ECO:0000313" key="1">
    <source>
        <dbReference type="EMBL" id="CAB4128474.1"/>
    </source>
</evidence>
<reference evidence="1" key="1">
    <citation type="submission" date="2020-04" db="EMBL/GenBank/DDBJ databases">
        <authorList>
            <person name="Chiriac C."/>
            <person name="Salcher M."/>
            <person name="Ghai R."/>
            <person name="Kavagutti S V."/>
        </authorList>
    </citation>
    <scope>NUCLEOTIDE SEQUENCE</scope>
</reference>
<protein>
    <submittedName>
        <fullName evidence="1">Uncharacterized protein</fullName>
    </submittedName>
</protein>
<sequence length="119" mass="13920">MTPIFPIIELVDRLAIAEVKFKRTKANEEELLWYMNQSLSIDLSVIVNEYEQLKTIHNEIWELESELKTGRESELSLEEIGRRAIAIRDHNNKRVALKNTMAEKLGCSVREIKRDHLSE</sequence>
<proteinExistence type="predicted"/>
<name>A0A6J5L1C8_9CAUD</name>
<gene>
    <name evidence="1" type="ORF">UFOVP112_32</name>
</gene>
<accession>A0A6J5L1C8</accession>